<evidence type="ECO:0000313" key="1">
    <source>
        <dbReference type="EMBL" id="SBS99847.1"/>
    </source>
</evidence>
<sequence length="79" mass="8941">MKGRAYIKTLIILDNVSFVNDDKLSHDMSNHDVLNPFILDNNDENFNPNSHNKPSVSEKIFINDKSNIGIVVVNNNNSK</sequence>
<evidence type="ECO:0000313" key="2">
    <source>
        <dbReference type="Proteomes" id="UP000078597"/>
    </source>
</evidence>
<reference evidence="2" key="1">
    <citation type="submission" date="2016-05" db="EMBL/GenBank/DDBJ databases">
        <authorList>
            <person name="Naeem Raeece"/>
        </authorList>
    </citation>
    <scope>NUCLEOTIDE SEQUENCE [LARGE SCALE GENOMIC DNA]</scope>
</reference>
<organism evidence="1 2">
    <name type="scientific">Plasmodium malariae</name>
    <dbReference type="NCBI Taxonomy" id="5858"/>
    <lineage>
        <taxon>Eukaryota</taxon>
        <taxon>Sar</taxon>
        <taxon>Alveolata</taxon>
        <taxon>Apicomplexa</taxon>
        <taxon>Aconoidasida</taxon>
        <taxon>Haemosporida</taxon>
        <taxon>Plasmodiidae</taxon>
        <taxon>Plasmodium</taxon>
        <taxon>Plasmodium (Plasmodium)</taxon>
    </lineage>
</organism>
<proteinExistence type="predicted"/>
<name>A0A1A8X3L9_PLAMA</name>
<dbReference type="EMBL" id="FLQW01006045">
    <property type="protein sequence ID" value="SBS99847.1"/>
    <property type="molecule type" value="Genomic_DNA"/>
</dbReference>
<accession>A0A1A8X3L9</accession>
<gene>
    <name evidence="1" type="ORF">PMALA_072660</name>
</gene>
<dbReference type="Proteomes" id="UP000078597">
    <property type="component" value="Unassembled WGS sequence"/>
</dbReference>
<protein>
    <submittedName>
        <fullName evidence="1">Uncharacterized protein</fullName>
    </submittedName>
</protein>
<feature type="non-terminal residue" evidence="1">
    <location>
        <position position="79"/>
    </location>
</feature>
<dbReference type="AlphaFoldDB" id="A0A1A8X3L9"/>